<dbReference type="InterPro" id="IPR045854">
    <property type="entry name" value="NO2/SO3_Rdtase_4Fe4S_sf"/>
</dbReference>
<feature type="domain" description="Nitrite/Sulfite reductase ferredoxin-like" evidence="8">
    <location>
        <begin position="271"/>
        <end position="334"/>
    </location>
</feature>
<feature type="domain" description="Nitrite/Sulfite reductase ferredoxin-like" evidence="8">
    <location>
        <begin position="41"/>
        <end position="94"/>
    </location>
</feature>
<evidence type="ECO:0000256" key="1">
    <source>
        <dbReference type="ARBA" id="ARBA00022485"/>
    </source>
</evidence>
<evidence type="ECO:0000256" key="2">
    <source>
        <dbReference type="ARBA" id="ARBA00022617"/>
    </source>
</evidence>
<evidence type="ECO:0000256" key="5">
    <source>
        <dbReference type="ARBA" id="ARBA00023004"/>
    </source>
</evidence>
<gene>
    <name evidence="9" type="ORF">Gocc_2724</name>
</gene>
<keyword evidence="5" id="KW-0408">Iron</keyword>
<dbReference type="InterPro" id="IPR036136">
    <property type="entry name" value="Nit/Sulf_reduc_fer-like_dom_sf"/>
</dbReference>
<dbReference type="Gene3D" id="3.30.413.10">
    <property type="entry name" value="Sulfite Reductase Hemoprotein, domain 1"/>
    <property type="match status" value="1"/>
</dbReference>
<dbReference type="InterPro" id="IPR005117">
    <property type="entry name" value="NiRdtase/SiRdtase_haem-b_fer"/>
</dbReference>
<keyword evidence="6" id="KW-0411">Iron-sulfur</keyword>
<comment type="caution">
    <text evidence="9">The sequence shown here is derived from an EMBL/GenBank/DDBJ whole genome shotgun (WGS) entry which is preliminary data.</text>
</comment>
<keyword evidence="10" id="KW-1185">Reference proteome</keyword>
<dbReference type="EMBL" id="QQZY01000008">
    <property type="protein sequence ID" value="RDI73583.1"/>
    <property type="molecule type" value="Genomic_DNA"/>
</dbReference>
<dbReference type="InterPro" id="IPR051329">
    <property type="entry name" value="NIR_SIR_4Fe-4S"/>
</dbReference>
<keyword evidence="3" id="KW-0479">Metal-binding</keyword>
<dbReference type="Proteomes" id="UP000254134">
    <property type="component" value="Unassembled WGS sequence"/>
</dbReference>
<dbReference type="GO" id="GO:0046872">
    <property type="term" value="F:metal ion binding"/>
    <property type="evidence" value="ECO:0007669"/>
    <property type="project" value="UniProtKB-KW"/>
</dbReference>
<evidence type="ECO:0000313" key="9">
    <source>
        <dbReference type="EMBL" id="RDI73583.1"/>
    </source>
</evidence>
<dbReference type="PANTHER" id="PTHR32439">
    <property type="entry name" value="FERREDOXIN--NITRITE REDUCTASE, CHLOROPLASTIC"/>
    <property type="match status" value="1"/>
</dbReference>
<reference evidence="10" key="2">
    <citation type="journal article" date="2019" name="MicrobiologyOpen">
        <title>High-quality draft genome sequence of Gaiella occulta isolated from a 150 meter deep mineral water borehole and comparison with the genome sequences of other deep-branching lineages of the phylum Actinobacteria.</title>
        <authorList>
            <person name="Severino R."/>
            <person name="Froufe H.J.C."/>
            <person name="Barroso C."/>
            <person name="Albuquerque L."/>
            <person name="Lobo-da-Cunha A."/>
            <person name="da Costa M.S."/>
            <person name="Egas C."/>
        </authorList>
    </citation>
    <scope>NUCLEOTIDE SEQUENCE [LARGE SCALE GENOMIC DNA]</scope>
    <source>
        <strain evidence="10">F2-233</strain>
    </source>
</reference>
<evidence type="ECO:0000256" key="6">
    <source>
        <dbReference type="ARBA" id="ARBA00023014"/>
    </source>
</evidence>
<dbReference type="OrthoDB" id="105450at2"/>
<evidence type="ECO:0000256" key="4">
    <source>
        <dbReference type="ARBA" id="ARBA00023002"/>
    </source>
</evidence>
<keyword evidence="4" id="KW-0560">Oxidoreductase</keyword>
<proteinExistence type="predicted"/>
<dbReference type="SUPFAM" id="SSF55124">
    <property type="entry name" value="Nitrite/Sulfite reductase N-terminal domain-like"/>
    <property type="match status" value="2"/>
</dbReference>
<dbReference type="RefSeq" id="WP_114797126.1">
    <property type="nucleotide sequence ID" value="NZ_QQZY01000008.1"/>
</dbReference>
<evidence type="ECO:0000256" key="3">
    <source>
        <dbReference type="ARBA" id="ARBA00022723"/>
    </source>
</evidence>
<dbReference type="AlphaFoldDB" id="A0A7M2YU18"/>
<evidence type="ECO:0000256" key="7">
    <source>
        <dbReference type="SAM" id="MobiDB-lite"/>
    </source>
</evidence>
<dbReference type="SUPFAM" id="SSF56014">
    <property type="entry name" value="Nitrite and sulphite reductase 4Fe-4S domain-like"/>
    <property type="match status" value="1"/>
</dbReference>
<keyword evidence="2" id="KW-0349">Heme</keyword>
<dbReference type="Gene3D" id="3.90.480.10">
    <property type="entry name" value="Sulfite Reductase Hemoprotein,Domain 2"/>
    <property type="match status" value="1"/>
</dbReference>
<sequence length="436" mass="44484">MTVAANEPAARSPLGLGPPRPLATRADDDRCPGVLALHEAEDGLLARIRLPGGRVSADQLDAVAALARHGNGLVEITSRASLQVRGLRAEAGQTAARVLRAAGLLPSASHERVRNVLASPLAGRHPLALAPTDQLVDELDRGLCADAALGGLPGKFLFAVDDGSGAVADQPADVALVVEPPAGGTPDPCLRLVVAGFPTSVRTTPSDAVAAALDAARAFLEVRAESGSRAWRVWELPGGARSVVQRLGADVEPVAAPGGRGGAVRIPGVCEQRDGRLAVTALAPLGRLERGAVSALAAAVRRPGSEARISPWRTVTVVDVAREDVESLVRDLRRLGLVVSPDSGWQGLSACAGLGACARARVDVRAAARGRALVRAAGAPDEHWSACERRCGEPRGVPVSVVAAGEVIVVASAGRRVEATTAEEALAALAAGVPAS</sequence>
<feature type="region of interest" description="Disordered" evidence="7">
    <location>
        <begin position="1"/>
        <end position="27"/>
    </location>
</feature>
<dbReference type="GO" id="GO:0051539">
    <property type="term" value="F:4 iron, 4 sulfur cluster binding"/>
    <property type="evidence" value="ECO:0007669"/>
    <property type="project" value="UniProtKB-KW"/>
</dbReference>
<keyword evidence="1" id="KW-0004">4Fe-4S</keyword>
<evidence type="ECO:0000313" key="10">
    <source>
        <dbReference type="Proteomes" id="UP000254134"/>
    </source>
</evidence>
<protein>
    <submittedName>
        <fullName evidence="9">Sulfite reductase beta subunit (Hemoprotein)</fullName>
    </submittedName>
</protein>
<evidence type="ECO:0000259" key="8">
    <source>
        <dbReference type="Pfam" id="PF03460"/>
    </source>
</evidence>
<reference evidence="9 10" key="1">
    <citation type="submission" date="2018-07" db="EMBL/GenBank/DDBJ databases">
        <title>High-quality-draft genome sequence of Gaiella occulta.</title>
        <authorList>
            <person name="Severino R."/>
            <person name="Froufe H.J.C."/>
            <person name="Rainey F.A."/>
            <person name="Barroso C."/>
            <person name="Albuquerque L."/>
            <person name="Lobo-Da-Cunha A."/>
            <person name="Da Costa M.S."/>
            <person name="Egas C."/>
        </authorList>
    </citation>
    <scope>NUCLEOTIDE SEQUENCE [LARGE SCALE GENOMIC DNA]</scope>
    <source>
        <strain evidence="9 10">F2-233</strain>
    </source>
</reference>
<name>A0A7M2YU18_9ACTN</name>
<accession>A0A7M2YU18</accession>
<dbReference type="GO" id="GO:0016491">
    <property type="term" value="F:oxidoreductase activity"/>
    <property type="evidence" value="ECO:0007669"/>
    <property type="project" value="UniProtKB-KW"/>
</dbReference>
<dbReference type="PANTHER" id="PTHR32439:SF9">
    <property type="entry name" value="BLR3264 PROTEIN"/>
    <property type="match status" value="1"/>
</dbReference>
<dbReference type="Pfam" id="PF03460">
    <property type="entry name" value="NIR_SIR_ferr"/>
    <property type="match status" value="2"/>
</dbReference>
<organism evidence="9 10">
    <name type="scientific">Gaiella occulta</name>
    <dbReference type="NCBI Taxonomy" id="1002870"/>
    <lineage>
        <taxon>Bacteria</taxon>
        <taxon>Bacillati</taxon>
        <taxon>Actinomycetota</taxon>
        <taxon>Thermoleophilia</taxon>
        <taxon>Gaiellales</taxon>
        <taxon>Gaiellaceae</taxon>
        <taxon>Gaiella</taxon>
    </lineage>
</organism>